<sequence>MKYALKIGSYLLLLITALIIPAQSIANDVIKYDKELNGFSYPFEVETLTFNSQNQVLNMRYMDVGHENADKVIVLLHGKNFAGFYWKTLALDLIKQNYRVIIPDQIGFGKSSKPSSYQYSFSQLALNTKRLLEHLNISNADIVGHSMGGMLAVTFAANYSNIVNKLILINPIGLEDYSEYVEFKDTNFFYQRELATTLDKAINYQKSNYYDGKWSSKYEELLIPLKGMLAGDDWNIVAWNNALTYGPIFSENIVGRFSQIKSPTFLIIGTRDKTGPGRAWLKKGVERSLGNYEQLGKNARNLIKGAKLIELEGLGHMPHFEDYDVFMKAFQQGIDK</sequence>
<keyword evidence="5" id="KW-1185">Reference proteome</keyword>
<dbReference type="Gene3D" id="3.40.50.1820">
    <property type="entry name" value="alpha/beta hydrolase"/>
    <property type="match status" value="1"/>
</dbReference>
<dbReference type="GO" id="GO:0047372">
    <property type="term" value="F:monoacylglycerol lipase activity"/>
    <property type="evidence" value="ECO:0007669"/>
    <property type="project" value="TreeGrafter"/>
</dbReference>
<keyword evidence="1" id="KW-0732">Signal</keyword>
<evidence type="ECO:0000313" key="4">
    <source>
        <dbReference type="EMBL" id="CAA0095301.1"/>
    </source>
</evidence>
<dbReference type="EMBL" id="CACSIK010000001">
    <property type="protein sequence ID" value="CAA0088864.1"/>
    <property type="molecule type" value="Genomic_DNA"/>
</dbReference>
<feature type="domain" description="AB hydrolase-1" evidence="2">
    <location>
        <begin position="72"/>
        <end position="274"/>
    </location>
</feature>
<dbReference type="PANTHER" id="PTHR43798">
    <property type="entry name" value="MONOACYLGLYCEROL LIPASE"/>
    <property type="match status" value="1"/>
</dbReference>
<evidence type="ECO:0000256" key="1">
    <source>
        <dbReference type="SAM" id="SignalP"/>
    </source>
</evidence>
<dbReference type="Proteomes" id="UP000439591">
    <property type="component" value="Unassembled WGS sequence"/>
</dbReference>
<dbReference type="EMBL" id="CACSIM010000002">
    <property type="protein sequence ID" value="CAA0095301.1"/>
    <property type="molecule type" value="Genomic_DNA"/>
</dbReference>
<proteinExistence type="predicted"/>
<dbReference type="PRINTS" id="PR00111">
    <property type="entry name" value="ABHYDROLASE"/>
</dbReference>
<dbReference type="Pfam" id="PF00561">
    <property type="entry name" value="Abhydrolase_1"/>
    <property type="match status" value="1"/>
</dbReference>
<accession>A0A5S9NGQ3</accession>
<dbReference type="AlphaFoldDB" id="A0A5S9NGQ3"/>
<dbReference type="GO" id="GO:0018786">
    <property type="term" value="F:haloalkane dehalogenase activity"/>
    <property type="evidence" value="ECO:0007669"/>
    <property type="project" value="UniProtKB-EC"/>
</dbReference>
<dbReference type="InterPro" id="IPR000073">
    <property type="entry name" value="AB_hydrolase_1"/>
</dbReference>
<feature type="signal peptide" evidence="1">
    <location>
        <begin position="1"/>
        <end position="26"/>
    </location>
</feature>
<dbReference type="RefSeq" id="WP_200842622.1">
    <property type="nucleotide sequence ID" value="NZ_CACSIK010000001.1"/>
</dbReference>
<evidence type="ECO:0000259" key="2">
    <source>
        <dbReference type="Pfam" id="PF00561"/>
    </source>
</evidence>
<evidence type="ECO:0000313" key="3">
    <source>
        <dbReference type="EMBL" id="CAA0088864.1"/>
    </source>
</evidence>
<dbReference type="GO" id="GO:0016020">
    <property type="term" value="C:membrane"/>
    <property type="evidence" value="ECO:0007669"/>
    <property type="project" value="TreeGrafter"/>
</dbReference>
<gene>
    <name evidence="3" type="primary">dhmA_2</name>
    <name evidence="3" type="ORF">IHBHHGIJ_01645</name>
    <name evidence="4" type="ORF">KFEGEMFD_01247</name>
</gene>
<protein>
    <submittedName>
        <fullName evidence="3">Haloalkane dehalogenase</fullName>
        <ecNumber evidence="3">3.8.1.5</ecNumber>
    </submittedName>
</protein>
<reference evidence="5 6" key="1">
    <citation type="submission" date="2019-11" db="EMBL/GenBank/DDBJ databases">
        <authorList>
            <person name="Holert J."/>
        </authorList>
    </citation>
    <scope>NUCLEOTIDE SEQUENCE [LARGE SCALE GENOMIC DNA]</scope>
    <source>
        <strain evidence="4">BC3_2A</strain>
        <strain evidence="3">SB11_1A</strain>
    </source>
</reference>
<dbReference type="Proteomes" id="UP000435877">
    <property type="component" value="Unassembled WGS sequence"/>
</dbReference>
<dbReference type="InterPro" id="IPR050266">
    <property type="entry name" value="AB_hydrolase_sf"/>
</dbReference>
<feature type="chain" id="PRO_5036372867" evidence="1">
    <location>
        <begin position="27"/>
        <end position="336"/>
    </location>
</feature>
<name>A0A5S9NGQ3_9GAMM</name>
<organism evidence="3 5">
    <name type="scientific">Zhongshania aliphaticivorans</name>
    <dbReference type="NCBI Taxonomy" id="1470434"/>
    <lineage>
        <taxon>Bacteria</taxon>
        <taxon>Pseudomonadati</taxon>
        <taxon>Pseudomonadota</taxon>
        <taxon>Gammaproteobacteria</taxon>
        <taxon>Cellvibrionales</taxon>
        <taxon>Spongiibacteraceae</taxon>
        <taxon>Zhongshania</taxon>
    </lineage>
</organism>
<dbReference type="InterPro" id="IPR029058">
    <property type="entry name" value="AB_hydrolase_fold"/>
</dbReference>
<dbReference type="SUPFAM" id="SSF53474">
    <property type="entry name" value="alpha/beta-Hydrolases"/>
    <property type="match status" value="1"/>
</dbReference>
<evidence type="ECO:0000313" key="5">
    <source>
        <dbReference type="Proteomes" id="UP000435877"/>
    </source>
</evidence>
<keyword evidence="3" id="KW-0378">Hydrolase</keyword>
<dbReference type="EC" id="3.8.1.5" evidence="3"/>
<dbReference type="GO" id="GO:0046464">
    <property type="term" value="P:acylglycerol catabolic process"/>
    <property type="evidence" value="ECO:0007669"/>
    <property type="project" value="TreeGrafter"/>
</dbReference>
<evidence type="ECO:0000313" key="6">
    <source>
        <dbReference type="Proteomes" id="UP000439591"/>
    </source>
</evidence>
<dbReference type="PANTHER" id="PTHR43798:SF33">
    <property type="entry name" value="HYDROLASE, PUTATIVE (AFU_ORTHOLOGUE AFUA_2G14860)-RELATED"/>
    <property type="match status" value="1"/>
</dbReference>